<dbReference type="EMBL" id="JACHOP010000008">
    <property type="protein sequence ID" value="MBB5757636.1"/>
    <property type="molecule type" value="Genomic_DNA"/>
</dbReference>
<feature type="compositionally biased region" description="Basic and acidic residues" evidence="1">
    <location>
        <begin position="30"/>
        <end position="47"/>
    </location>
</feature>
<sequence>MLQGWQIARSFYDPDFALVVGRLKIRDQAVAHGDRRGQNRAGRHDTEMGFGPLDASDDRFERSDGEPSVPFDCRRAGGPGRSPACDMGTGGRMRRDPCAKRKTGYDIQA</sequence>
<evidence type="ECO:0000313" key="2">
    <source>
        <dbReference type="EMBL" id="MBB5757636.1"/>
    </source>
</evidence>
<keyword evidence="3" id="KW-1185">Reference proteome</keyword>
<reference evidence="2 3" key="1">
    <citation type="submission" date="2020-08" db="EMBL/GenBank/DDBJ databases">
        <title>Genomic Encyclopedia of Type Strains, Phase IV (KMG-IV): sequencing the most valuable type-strain genomes for metagenomic binning, comparative biology and taxonomic classification.</title>
        <authorList>
            <person name="Goeker M."/>
        </authorList>
    </citation>
    <scope>NUCLEOTIDE SEQUENCE [LARGE SCALE GENOMIC DNA]</scope>
    <source>
        <strain evidence="2 3">DSM 2163</strain>
    </source>
</reference>
<gene>
    <name evidence="2" type="ORF">HNR00_002350</name>
</gene>
<proteinExistence type="predicted"/>
<name>A0A840ZJ88_9HYPH</name>
<evidence type="ECO:0000313" key="3">
    <source>
        <dbReference type="Proteomes" id="UP000583454"/>
    </source>
</evidence>
<organism evidence="2 3">
    <name type="scientific">Methylorubrum rhodinum</name>
    <dbReference type="NCBI Taxonomy" id="29428"/>
    <lineage>
        <taxon>Bacteria</taxon>
        <taxon>Pseudomonadati</taxon>
        <taxon>Pseudomonadota</taxon>
        <taxon>Alphaproteobacteria</taxon>
        <taxon>Hyphomicrobiales</taxon>
        <taxon>Methylobacteriaceae</taxon>
        <taxon>Methylorubrum</taxon>
    </lineage>
</organism>
<protein>
    <submittedName>
        <fullName evidence="2">Uncharacterized protein</fullName>
    </submittedName>
</protein>
<dbReference type="AlphaFoldDB" id="A0A840ZJ88"/>
<feature type="region of interest" description="Disordered" evidence="1">
    <location>
        <begin position="30"/>
        <end position="109"/>
    </location>
</feature>
<evidence type="ECO:0000256" key="1">
    <source>
        <dbReference type="SAM" id="MobiDB-lite"/>
    </source>
</evidence>
<accession>A0A840ZJ88</accession>
<feature type="compositionally biased region" description="Basic and acidic residues" evidence="1">
    <location>
        <begin position="56"/>
        <end position="65"/>
    </location>
</feature>
<dbReference type="Proteomes" id="UP000583454">
    <property type="component" value="Unassembled WGS sequence"/>
</dbReference>
<comment type="caution">
    <text evidence="2">The sequence shown here is derived from an EMBL/GenBank/DDBJ whole genome shotgun (WGS) entry which is preliminary data.</text>
</comment>
<dbReference type="RefSeq" id="WP_183569370.1">
    <property type="nucleotide sequence ID" value="NZ_JACHOP010000008.1"/>
</dbReference>